<dbReference type="EMBL" id="FMXA01000031">
    <property type="protein sequence ID" value="SDA61061.1"/>
    <property type="molecule type" value="Genomic_DNA"/>
</dbReference>
<accession>A0A1G5WSF8</accession>
<dbReference type="OrthoDB" id="9813673at2"/>
<keyword evidence="2" id="KW-0067">ATP-binding</keyword>
<dbReference type="RefSeq" id="WP_091365544.1">
    <property type="nucleotide sequence ID" value="NZ_FMXA01000031.1"/>
</dbReference>
<dbReference type="GO" id="GO:0006304">
    <property type="term" value="P:DNA modification"/>
    <property type="evidence" value="ECO:0007669"/>
    <property type="project" value="InterPro"/>
</dbReference>
<dbReference type="InterPro" id="IPR014001">
    <property type="entry name" value="Helicase_ATP-bd"/>
</dbReference>
<dbReference type="Pfam" id="PF04851">
    <property type="entry name" value="ResIII"/>
    <property type="match status" value="1"/>
</dbReference>
<dbReference type="GeneID" id="87756570"/>
<protein>
    <submittedName>
        <fullName evidence="2">Type I site-specific restriction-modification system, R (Restriction) subunit and related helicases</fullName>
    </submittedName>
</protein>
<dbReference type="Proteomes" id="UP000199689">
    <property type="component" value="Unassembled WGS sequence"/>
</dbReference>
<dbReference type="GO" id="GO:0005829">
    <property type="term" value="C:cytosol"/>
    <property type="evidence" value="ECO:0007669"/>
    <property type="project" value="TreeGrafter"/>
</dbReference>
<dbReference type="InterPro" id="IPR050742">
    <property type="entry name" value="Helicase_Restrict-Modif_Enz"/>
</dbReference>
<dbReference type="STRING" id="209880.SAMN02910343_01585"/>
<dbReference type="SUPFAM" id="SSF52540">
    <property type="entry name" value="P-loop containing nucleoside triphosphate hydrolases"/>
    <property type="match status" value="1"/>
</dbReference>
<evidence type="ECO:0000259" key="1">
    <source>
        <dbReference type="PROSITE" id="PS51192"/>
    </source>
</evidence>
<evidence type="ECO:0000313" key="2">
    <source>
        <dbReference type="EMBL" id="SDA61061.1"/>
    </source>
</evidence>
<dbReference type="PROSITE" id="PS00092">
    <property type="entry name" value="N6_MTASE"/>
    <property type="match status" value="1"/>
</dbReference>
<dbReference type="PANTHER" id="PTHR47396">
    <property type="entry name" value="TYPE I RESTRICTION ENZYME ECOKI R PROTEIN"/>
    <property type="match status" value="1"/>
</dbReference>
<dbReference type="GO" id="GO:0003677">
    <property type="term" value="F:DNA binding"/>
    <property type="evidence" value="ECO:0007669"/>
    <property type="project" value="InterPro"/>
</dbReference>
<dbReference type="InterPro" id="IPR027417">
    <property type="entry name" value="P-loop_NTPase"/>
</dbReference>
<dbReference type="InterPro" id="IPR011639">
    <property type="entry name" value="MethylTrfase_TaqI-like_dom"/>
</dbReference>
<gene>
    <name evidence="2" type="ORF">SAMN02910343_01585</name>
</gene>
<sequence length="1488" mass="172355">METNFQFLTKNEDTGKYYQSCKEVESLYADGHYQSEVVTIRTICENLVKDIMDQEYMDVEERATFNDNLRRLKHGNYIKNEDVLEDLYEIKGDGNSGAHEITSVGKVTGLDNLKKLLHIMSYFARHYYEIKTDITSFIEPIRTTYATSERKLIYIQTVDQKKRPIPYYRGLEKIGDASIADMEADLKKNSPDLNAAANARIKQYMKTANLPYVLQWTELAYRQSDRSWFRDKDVHAILERSNIKRRDMDVGQEWFPVTLETAKRAIQAYKDGKTALEQEEVVPQDQRQKKEKIVLRKEQQDAVDQTIKAFKDYDEMLWNAKMRFGKTLTALALIKKKKFKKVLIMTHRPVVNEGWFEDFNKCGMNEAGYLYGSKRNGHKSVKELEDSGKKYVYFASIQDLRGSTCVGGKVGDKNEDLFHTKWDLVIIDEAHEGTQTDLAQNVIDVVRKNKKHCKLLELSGTPFNLLNDYEDDQVFTWDYTMEQEAKARFSEEHPDEKNPYQGLPKVSMYTFEMNRQFTNTDFSLDSYDKRSFNFKEFFRTDEQGTFAHEDSVRSFLKNITTPGNTNYPFSTPQFRNNLRHTLWILPGIKECNALEDLLNEEDSVFHKEGYKIINVVRGDTSDELEASDSDVQRVKNAMDPDPAKTKTITLTVRKLTTGVTIRPWTGVLFLSNMTSAMQYLQAAFRAQTPYSSETFGEKTNCYIFDFAPDRALTVMAEASSLSTGVGRVNKKGQREKMSKLLNFLPIIGEQGHRMQPFNVDSLLAKVKRVYAEKAVRSGFDDDSIYSDKLLMLKEGDLSAFNQLKAIVGQTKQEKRPVTIDVNHQGLTNEEYETYGKGKRKPKKQRTKEEQEAIEKVKELRKQRRTMISILRGISIRIPMMIYGMDIQFDKEVSIRNFVNSIDEVSWVEFMPKGVTKELFKQFIPYYDADVFIEAGKIIRQRVKELDKADPLDRVEKMAAIFGTFKNPDKETVLTPWRVVNMHIGKTLGGLVYYDKEFKNTTQDGVSAQNWITTEYTDRVYSERTHILEINAKTGLYPLFVAASLYYKEFMAMNDRTGGRFSILDEQQIWKRILRENIFIIAKTPMARIIAMRTLRGYHTDWPMNAEYVENIVDDTKLDVEKEAEKIERLFGYMKFDVVIGNPPYQELTTQKMGSGQAPVQNIFQYFQELADVLSTDYTTLIYPGKRWIHQSGKGMAKFGYNQINDRHLAKLIYFEDANEVFSAVSIPDGISIVVKDYHKASDSFIYEFYGKDGRHKILKEAKYPGANIFVMDPDDLPIATKIDEVVQKNQFKYIHDSPAINRQLFKIESNFVEKNPDKVTDYISDEKIDFSRQIKLFTNDKAGKMGRATWFVADKDVITYHKNLIGKWKVVVSSANAGGQKRDNQIQIIDNHSAFGRSRVALKIFDSREEAENFMKFATSYLIRFAFLLTDENLSSLGKRVPDILNYRNDNPFINFSEDIDVQLFKLFKLNDSEIKHIKLCVDNLRQK</sequence>
<name>A0A1G5WSF8_9FIRM</name>
<evidence type="ECO:0000313" key="3">
    <source>
        <dbReference type="Proteomes" id="UP000199689"/>
    </source>
</evidence>
<dbReference type="GO" id="GO:0032259">
    <property type="term" value="P:methylation"/>
    <property type="evidence" value="ECO:0007669"/>
    <property type="project" value="InterPro"/>
</dbReference>
<dbReference type="Pfam" id="PF07669">
    <property type="entry name" value="Eco57I"/>
    <property type="match status" value="1"/>
</dbReference>
<dbReference type="InterPro" id="IPR002052">
    <property type="entry name" value="DNA_methylase_N6_adenine_CS"/>
</dbReference>
<dbReference type="SMART" id="SM00487">
    <property type="entry name" value="DEXDc"/>
    <property type="match status" value="1"/>
</dbReference>
<dbReference type="GO" id="GO:0005524">
    <property type="term" value="F:ATP binding"/>
    <property type="evidence" value="ECO:0007669"/>
    <property type="project" value="InterPro"/>
</dbReference>
<reference evidence="2 3" key="1">
    <citation type="submission" date="2016-10" db="EMBL/GenBank/DDBJ databases">
        <authorList>
            <person name="de Groot N.N."/>
        </authorList>
    </citation>
    <scope>NUCLEOTIDE SEQUENCE [LARGE SCALE GENOMIC DNA]</scope>
    <source>
        <strain evidence="2 3">DSM 15230</strain>
    </source>
</reference>
<feature type="domain" description="Helicase ATP-binding" evidence="1">
    <location>
        <begin position="307"/>
        <end position="480"/>
    </location>
</feature>
<dbReference type="InterPro" id="IPR006935">
    <property type="entry name" value="Helicase/UvrB_N"/>
</dbReference>
<dbReference type="GO" id="GO:0004386">
    <property type="term" value="F:helicase activity"/>
    <property type="evidence" value="ECO:0007669"/>
    <property type="project" value="UniProtKB-KW"/>
</dbReference>
<keyword evidence="2" id="KW-0547">Nucleotide-binding</keyword>
<keyword evidence="3" id="KW-1185">Reference proteome</keyword>
<keyword evidence="2" id="KW-0378">Hydrolase</keyword>
<dbReference type="GO" id="GO:0009007">
    <property type="term" value="F:site-specific DNA-methyltransferase (adenine-specific) activity"/>
    <property type="evidence" value="ECO:0007669"/>
    <property type="project" value="UniProtKB-EC"/>
</dbReference>
<proteinExistence type="predicted"/>
<keyword evidence="2" id="KW-0347">Helicase</keyword>
<dbReference type="Gene3D" id="3.40.50.300">
    <property type="entry name" value="P-loop containing nucleotide triphosphate hydrolases"/>
    <property type="match status" value="2"/>
</dbReference>
<organism evidence="2 3">
    <name type="scientific">Allisonella histaminiformans</name>
    <dbReference type="NCBI Taxonomy" id="209880"/>
    <lineage>
        <taxon>Bacteria</taxon>
        <taxon>Bacillati</taxon>
        <taxon>Bacillota</taxon>
        <taxon>Negativicutes</taxon>
        <taxon>Veillonellales</taxon>
        <taxon>Veillonellaceae</taxon>
        <taxon>Allisonella</taxon>
    </lineage>
</organism>
<dbReference type="PANTHER" id="PTHR47396:SF1">
    <property type="entry name" value="ATP-DEPENDENT HELICASE IRC3-RELATED"/>
    <property type="match status" value="1"/>
</dbReference>
<dbReference type="GO" id="GO:0016787">
    <property type="term" value="F:hydrolase activity"/>
    <property type="evidence" value="ECO:0007669"/>
    <property type="project" value="InterPro"/>
</dbReference>
<dbReference type="PROSITE" id="PS51192">
    <property type="entry name" value="HELICASE_ATP_BIND_1"/>
    <property type="match status" value="1"/>
</dbReference>